<evidence type="ECO:0000313" key="4">
    <source>
        <dbReference type="Proteomes" id="UP000800039"/>
    </source>
</evidence>
<dbReference type="InterPro" id="IPR049192">
    <property type="entry name" value="DUF4246_C"/>
</dbReference>
<dbReference type="PANTHER" id="PTHR33119">
    <property type="entry name" value="IFI3P"/>
    <property type="match status" value="1"/>
</dbReference>
<dbReference type="OrthoDB" id="415532at2759"/>
<dbReference type="EMBL" id="ML976616">
    <property type="protein sequence ID" value="KAF1845864.1"/>
    <property type="molecule type" value="Genomic_DNA"/>
</dbReference>
<reference evidence="3" key="1">
    <citation type="submission" date="2020-01" db="EMBL/GenBank/DDBJ databases">
        <authorList>
            <consortium name="DOE Joint Genome Institute"/>
            <person name="Haridas S."/>
            <person name="Albert R."/>
            <person name="Binder M."/>
            <person name="Bloem J."/>
            <person name="Labutti K."/>
            <person name="Salamov A."/>
            <person name="Andreopoulos B."/>
            <person name="Baker S.E."/>
            <person name="Barry K."/>
            <person name="Bills G."/>
            <person name="Bluhm B.H."/>
            <person name="Cannon C."/>
            <person name="Castanera R."/>
            <person name="Culley D.E."/>
            <person name="Daum C."/>
            <person name="Ezra D."/>
            <person name="Gonzalez J.B."/>
            <person name="Henrissat B."/>
            <person name="Kuo A."/>
            <person name="Liang C."/>
            <person name="Lipzen A."/>
            <person name="Lutzoni F."/>
            <person name="Magnuson J."/>
            <person name="Mondo S."/>
            <person name="Nolan M."/>
            <person name="Ohm R."/>
            <person name="Pangilinan J."/>
            <person name="Park H.-J."/>
            <person name="Ramirez L."/>
            <person name="Alfaro M."/>
            <person name="Sun H."/>
            <person name="Tritt A."/>
            <person name="Yoshinaga Y."/>
            <person name="Zwiers L.-H."/>
            <person name="Turgeon B.G."/>
            <person name="Goodwin S.B."/>
            <person name="Spatafora J.W."/>
            <person name="Crous P.W."/>
            <person name="Grigoriev I.V."/>
        </authorList>
    </citation>
    <scope>NUCLEOTIDE SEQUENCE</scope>
    <source>
        <strain evidence="3">CBS 394.84</strain>
    </source>
</reference>
<dbReference type="InterPro" id="IPR025340">
    <property type="entry name" value="DUF4246"/>
</dbReference>
<feature type="domain" description="DUF4246" evidence="2">
    <location>
        <begin position="9"/>
        <end position="77"/>
    </location>
</feature>
<dbReference type="PANTHER" id="PTHR33119:SF1">
    <property type="entry name" value="FE2OG DIOXYGENASE DOMAIN-CONTAINING PROTEIN"/>
    <property type="match status" value="1"/>
</dbReference>
<keyword evidence="4" id="KW-1185">Reference proteome</keyword>
<protein>
    <submittedName>
        <fullName evidence="3">Uncharacterized protein</fullName>
    </submittedName>
</protein>
<feature type="domain" description="DUF4246" evidence="1">
    <location>
        <begin position="96"/>
        <end position="519"/>
    </location>
</feature>
<name>A0A9P4GI30_9PLEO</name>
<comment type="caution">
    <text evidence="3">The sequence shown here is derived from an EMBL/GenBank/DDBJ whole genome shotgun (WGS) entry which is preliminary data.</text>
</comment>
<organism evidence="3 4">
    <name type="scientific">Cucurbitaria berberidis CBS 394.84</name>
    <dbReference type="NCBI Taxonomy" id="1168544"/>
    <lineage>
        <taxon>Eukaryota</taxon>
        <taxon>Fungi</taxon>
        <taxon>Dikarya</taxon>
        <taxon>Ascomycota</taxon>
        <taxon>Pezizomycotina</taxon>
        <taxon>Dothideomycetes</taxon>
        <taxon>Pleosporomycetidae</taxon>
        <taxon>Pleosporales</taxon>
        <taxon>Pleosporineae</taxon>
        <taxon>Cucurbitariaceae</taxon>
        <taxon>Cucurbitaria</taxon>
    </lineage>
</organism>
<evidence type="ECO:0000259" key="2">
    <source>
        <dbReference type="Pfam" id="PF21666"/>
    </source>
</evidence>
<dbReference type="RefSeq" id="XP_040788427.1">
    <property type="nucleotide sequence ID" value="XM_040936919.1"/>
</dbReference>
<dbReference type="Proteomes" id="UP000800039">
    <property type="component" value="Unassembled WGS sequence"/>
</dbReference>
<sequence length="584" mass="66724">MARQDQIKLPGFGLPLDESSDDPYGSAECLSAVIDWRHDVFTVREKCMLFFVNKITDKPDWQRKVQDPAIIAKWKQEVNDLDWTTVVDKNGDMSTKMFEYCIKELCAKAALYEETGLISVLDAASRVLKSDTVVSAELKDRLKKAVVPLEDVPEHQKDWHPGSDGKVLDLVHPSLFPLIYQCSRILPDRTISQSDCMSAIGRGKIVPEPVDRYDHDSEDSNLWSSRFQWLPCDVSFPDGEKAKIDSYINNLHPADHKDLYAVIEDIITIAIPFWNIIWESYPGGSFESKQRIECDSVEYKLPEGTKEELPDDFDGYEEDFYETLEKLRIYDKPEPLEFDSLDVTAEDVENKFKFLSQGEKKIQVIVKLANIHLTPEKPSYEGGSWHVEGQLNEHIVATALYYYDNENITDSHLSFRTKVDSEELEESLSYEQGDYKGIEKTFGIINYTPNTQEIGAVLTREDRFIAFPNGFQHRVGSFKLIDPTKPGHRKILALFLVAPTIPVISTANVPPQQRDWWLREIKADKSKVSFLPAELIDMIADGVDFPIGLAEAKALREELMAERGMMDKAAMEQLTDREFSFCEH</sequence>
<dbReference type="Pfam" id="PF14033">
    <property type="entry name" value="DUF4246"/>
    <property type="match status" value="1"/>
</dbReference>
<dbReference type="InterPro" id="IPR049207">
    <property type="entry name" value="DUF4246_N"/>
</dbReference>
<evidence type="ECO:0000313" key="3">
    <source>
        <dbReference type="EMBL" id="KAF1845864.1"/>
    </source>
</evidence>
<accession>A0A9P4GI30</accession>
<dbReference type="Pfam" id="PF21666">
    <property type="entry name" value="DUF4246_N"/>
    <property type="match status" value="1"/>
</dbReference>
<evidence type="ECO:0000259" key="1">
    <source>
        <dbReference type="Pfam" id="PF14033"/>
    </source>
</evidence>
<gene>
    <name evidence="3" type="ORF">K460DRAFT_406097</name>
</gene>
<dbReference type="AlphaFoldDB" id="A0A9P4GI30"/>
<proteinExistence type="predicted"/>
<dbReference type="GeneID" id="63854169"/>